<evidence type="ECO:0000313" key="3">
    <source>
        <dbReference type="EMBL" id="SKB33709.1"/>
    </source>
</evidence>
<feature type="chain" id="PRO_5012956275" description="3-keto-alpha-glucoside-1,2-lyase/3-keto-2-hydroxy-glucal hydratase domain-containing protein" evidence="1">
    <location>
        <begin position="24"/>
        <end position="291"/>
    </location>
</feature>
<proteinExistence type="predicted"/>
<feature type="domain" description="3-keto-alpha-glucoside-1,2-lyase/3-keto-2-hydroxy-glucal hydratase" evidence="2">
    <location>
        <begin position="26"/>
        <end position="278"/>
    </location>
</feature>
<evidence type="ECO:0000256" key="1">
    <source>
        <dbReference type="SAM" id="SignalP"/>
    </source>
</evidence>
<name>A0A1T5AFW3_9BACT</name>
<dbReference type="InterPro" id="IPR010496">
    <property type="entry name" value="AL/BT2_dom"/>
</dbReference>
<keyword evidence="1" id="KW-0732">Signal</keyword>
<dbReference type="EMBL" id="FUYQ01000003">
    <property type="protein sequence ID" value="SKB33709.1"/>
    <property type="molecule type" value="Genomic_DNA"/>
</dbReference>
<dbReference type="RefSeq" id="WP_079682376.1">
    <property type="nucleotide sequence ID" value="NZ_FUYQ01000003.1"/>
</dbReference>
<feature type="signal peptide" evidence="1">
    <location>
        <begin position="1"/>
        <end position="23"/>
    </location>
</feature>
<reference evidence="4" key="1">
    <citation type="submission" date="2017-02" db="EMBL/GenBank/DDBJ databases">
        <authorList>
            <person name="Varghese N."/>
            <person name="Submissions S."/>
        </authorList>
    </citation>
    <scope>NUCLEOTIDE SEQUENCE [LARGE SCALE GENOMIC DNA]</scope>
    <source>
        <strain evidence="4">DSM 24967</strain>
    </source>
</reference>
<dbReference type="Gene3D" id="2.60.120.560">
    <property type="entry name" value="Exo-inulinase, domain 1"/>
    <property type="match status" value="1"/>
</dbReference>
<evidence type="ECO:0000259" key="2">
    <source>
        <dbReference type="Pfam" id="PF06439"/>
    </source>
</evidence>
<sequence>MNVSILKTAIACILLNCLVSCTAKDEWTSLMDKDLSQWEMYLSYEHKPDYNGSQPLDEAGNPVQPIGYNKNVKNVFSVAEQDGVPVLRISGEIYGCVYTKQSFENYHLRMKVKFGTKKWVPRLNEPMDSGLLYHSHGECGVDYWRSWMESHEFQVMEGGFGDYWRIADTGANIKMRDPNANNEKANYDPKGIETYMGVDGKRSGFVQFSEDHEIAGDWNTIELICFGDKSIHLVNGHVVMALSGSVYKEGNELKPLTKGRIQLQSEAAEVFYKEIQIKKIEALPSEYISLF</sequence>
<gene>
    <name evidence="3" type="ORF">SAMN05660349_00672</name>
</gene>
<keyword evidence="4" id="KW-1185">Reference proteome</keyword>
<accession>A0A1T5AFW3</accession>
<dbReference type="AlphaFoldDB" id="A0A1T5AFW3"/>
<evidence type="ECO:0000313" key="4">
    <source>
        <dbReference type="Proteomes" id="UP000190852"/>
    </source>
</evidence>
<dbReference type="Pfam" id="PF06439">
    <property type="entry name" value="3keto-disac_hyd"/>
    <property type="match status" value="1"/>
</dbReference>
<dbReference type="Proteomes" id="UP000190852">
    <property type="component" value="Unassembled WGS sequence"/>
</dbReference>
<dbReference type="GO" id="GO:0016787">
    <property type="term" value="F:hydrolase activity"/>
    <property type="evidence" value="ECO:0007669"/>
    <property type="project" value="InterPro"/>
</dbReference>
<organism evidence="3 4">
    <name type="scientific">Parabacteroides chartae</name>
    <dbReference type="NCBI Taxonomy" id="1037355"/>
    <lineage>
        <taxon>Bacteria</taxon>
        <taxon>Pseudomonadati</taxon>
        <taxon>Bacteroidota</taxon>
        <taxon>Bacteroidia</taxon>
        <taxon>Bacteroidales</taxon>
        <taxon>Tannerellaceae</taxon>
        <taxon>Parabacteroides</taxon>
    </lineage>
</organism>
<protein>
    <recommendedName>
        <fullName evidence="2">3-keto-alpha-glucoside-1,2-lyase/3-keto-2-hydroxy-glucal hydratase domain-containing protein</fullName>
    </recommendedName>
</protein>